<dbReference type="EMBL" id="JARJCW010000038">
    <property type="protein sequence ID" value="KAJ7206869.1"/>
    <property type="molecule type" value="Genomic_DNA"/>
</dbReference>
<keyword evidence="2" id="KW-1185">Reference proteome</keyword>
<dbReference type="AlphaFoldDB" id="A0AAD6VH26"/>
<name>A0AAD6VH26_9AGAR</name>
<sequence length="259" mass="28710">MQPLYDGPAKSWFLIGLPGETQLQAATPEQLEKLMDGQYAPATKLRLWAIQIPFPNIPPLAFAVLPIASKITASELTTYQLRAMSGLADRRFRFISNVADGAAVELNCQEQVAKAGSSTLHNIIPPSNSKEEIVGIPLYNLQGNIYINMQDAPHGRKTARNNIFSGLYDMAMSVSDPTLYERDVVRTDRQDDNAAHRVFSAATLKGLTADPEENMGLIVFLFVIGELIDTYESRTMLHAERAKSPLTYRDRCVLLARAQ</sequence>
<dbReference type="Proteomes" id="UP001219525">
    <property type="component" value="Unassembled WGS sequence"/>
</dbReference>
<evidence type="ECO:0000313" key="1">
    <source>
        <dbReference type="EMBL" id="KAJ7206869.1"/>
    </source>
</evidence>
<reference evidence="1" key="1">
    <citation type="submission" date="2023-03" db="EMBL/GenBank/DDBJ databases">
        <title>Massive genome expansion in bonnet fungi (Mycena s.s.) driven by repeated elements and novel gene families across ecological guilds.</title>
        <authorList>
            <consortium name="Lawrence Berkeley National Laboratory"/>
            <person name="Harder C.B."/>
            <person name="Miyauchi S."/>
            <person name="Viragh M."/>
            <person name="Kuo A."/>
            <person name="Thoen E."/>
            <person name="Andreopoulos B."/>
            <person name="Lu D."/>
            <person name="Skrede I."/>
            <person name="Drula E."/>
            <person name="Henrissat B."/>
            <person name="Morin E."/>
            <person name="Kohler A."/>
            <person name="Barry K."/>
            <person name="LaButti K."/>
            <person name="Morin E."/>
            <person name="Salamov A."/>
            <person name="Lipzen A."/>
            <person name="Mereny Z."/>
            <person name="Hegedus B."/>
            <person name="Baldrian P."/>
            <person name="Stursova M."/>
            <person name="Weitz H."/>
            <person name="Taylor A."/>
            <person name="Grigoriev I.V."/>
            <person name="Nagy L.G."/>
            <person name="Martin F."/>
            <person name="Kauserud H."/>
        </authorList>
    </citation>
    <scope>NUCLEOTIDE SEQUENCE</scope>
    <source>
        <strain evidence="1">9144</strain>
    </source>
</reference>
<evidence type="ECO:0000313" key="2">
    <source>
        <dbReference type="Proteomes" id="UP001219525"/>
    </source>
</evidence>
<organism evidence="1 2">
    <name type="scientific">Mycena pura</name>
    <dbReference type="NCBI Taxonomy" id="153505"/>
    <lineage>
        <taxon>Eukaryota</taxon>
        <taxon>Fungi</taxon>
        <taxon>Dikarya</taxon>
        <taxon>Basidiomycota</taxon>
        <taxon>Agaricomycotina</taxon>
        <taxon>Agaricomycetes</taxon>
        <taxon>Agaricomycetidae</taxon>
        <taxon>Agaricales</taxon>
        <taxon>Marasmiineae</taxon>
        <taxon>Mycenaceae</taxon>
        <taxon>Mycena</taxon>
    </lineage>
</organism>
<accession>A0AAD6VH26</accession>
<protein>
    <submittedName>
        <fullName evidence="1">Uncharacterized protein</fullName>
    </submittedName>
</protein>
<proteinExistence type="predicted"/>
<gene>
    <name evidence="1" type="ORF">GGX14DRAFT_567958</name>
</gene>
<comment type="caution">
    <text evidence="1">The sequence shown here is derived from an EMBL/GenBank/DDBJ whole genome shotgun (WGS) entry which is preliminary data.</text>
</comment>